<dbReference type="EMBL" id="MJIC01000014">
    <property type="protein sequence ID" value="OFI33956.1"/>
    <property type="molecule type" value="Genomic_DNA"/>
</dbReference>
<reference evidence="2 3" key="1">
    <citation type="submission" date="2016-09" db="EMBL/GenBank/DDBJ databases">
        <title>Alteromonas lipolytica, a new species isolated from sea water.</title>
        <authorList>
            <person name="Wu Y.-H."/>
            <person name="Cheng H."/>
            <person name="Xu X.-W."/>
        </authorList>
    </citation>
    <scope>NUCLEOTIDE SEQUENCE [LARGE SCALE GENOMIC DNA]</scope>
    <source>
        <strain evidence="2 3">JW12</strain>
    </source>
</reference>
<organism evidence="2 3">
    <name type="scientific">Alteromonas lipolytica</name>
    <dbReference type="NCBI Taxonomy" id="1856405"/>
    <lineage>
        <taxon>Bacteria</taxon>
        <taxon>Pseudomonadati</taxon>
        <taxon>Pseudomonadota</taxon>
        <taxon>Gammaproteobacteria</taxon>
        <taxon>Alteromonadales</taxon>
        <taxon>Alteromonadaceae</taxon>
        <taxon>Alteromonas/Salinimonas group</taxon>
        <taxon>Alteromonas</taxon>
    </lineage>
</organism>
<accession>A0A1E8FDW8</accession>
<evidence type="ECO:0000313" key="3">
    <source>
        <dbReference type="Proteomes" id="UP000176037"/>
    </source>
</evidence>
<dbReference type="Proteomes" id="UP000176037">
    <property type="component" value="Unassembled WGS sequence"/>
</dbReference>
<sequence length="68" mass="7711">MEIPAQGRDDESVGRDNERQYATLNPNIPVVPEDATQLSGISLALLFNSKRRHMQVKMPLQKLTTYNL</sequence>
<feature type="region of interest" description="Disordered" evidence="1">
    <location>
        <begin position="1"/>
        <end position="25"/>
    </location>
</feature>
<proteinExistence type="predicted"/>
<name>A0A1E8FDW8_9ALTE</name>
<feature type="compositionally biased region" description="Basic and acidic residues" evidence="1">
    <location>
        <begin position="7"/>
        <end position="19"/>
    </location>
</feature>
<protein>
    <submittedName>
        <fullName evidence="2">Uncharacterized protein</fullName>
    </submittedName>
</protein>
<comment type="caution">
    <text evidence="2">The sequence shown here is derived from an EMBL/GenBank/DDBJ whole genome shotgun (WGS) entry which is preliminary data.</text>
</comment>
<keyword evidence="3" id="KW-1185">Reference proteome</keyword>
<gene>
    <name evidence="2" type="ORF">BFC17_20565</name>
</gene>
<evidence type="ECO:0000256" key="1">
    <source>
        <dbReference type="SAM" id="MobiDB-lite"/>
    </source>
</evidence>
<dbReference type="AlphaFoldDB" id="A0A1E8FDW8"/>
<evidence type="ECO:0000313" key="2">
    <source>
        <dbReference type="EMBL" id="OFI33956.1"/>
    </source>
</evidence>